<evidence type="ECO:0000313" key="12">
    <source>
        <dbReference type="EMBL" id="JAG95041.1"/>
    </source>
</evidence>
<dbReference type="Gene3D" id="2.60.120.330">
    <property type="entry name" value="B-lactam Antibiotic, Isopenicillin N Synthase, Chain"/>
    <property type="match status" value="1"/>
</dbReference>
<evidence type="ECO:0000256" key="1">
    <source>
        <dbReference type="ARBA" id="ARBA00008056"/>
    </source>
</evidence>
<sequence length="331" mass="37148">MAIPVIDMSNLNGKDRKNIMAQIARACEEYGFFQLVNHGIPHPLMDRVKHVCSENFKLEREQKFLTESLPVKTLNKALVESANGSSAEPKKIDNVDWEDVFEILYDQKEYEWPSQPSEFKETMEEFGKEVTKLAETLLEILSENLGLEKNYLKKTFGGPGSQAFFGTKVSHYPPCPRPDLITGLRPHTDAGGVILLFQDDVVGGLEVLNNGKWIDVQPMINAIVIDVGDQVEAISNGKYKSAWHRILATENGNRRSVASYYNPSLDAVIGPALQLTSKAKKQDCNGNVNINGSEMPSYPNFVYADYMTVYAKQKYLPKEPRFQAMAGTYID</sequence>
<dbReference type="AlphaFoldDB" id="A0A0D6QX66"/>
<keyword evidence="3 10" id="KW-0479">Metal-binding</keyword>
<keyword evidence="5 10" id="KW-0560">Oxidoreductase</keyword>
<evidence type="ECO:0000256" key="6">
    <source>
        <dbReference type="ARBA" id="ARBA00023004"/>
    </source>
</evidence>
<evidence type="ECO:0000256" key="9">
    <source>
        <dbReference type="ARBA" id="ARBA00050579"/>
    </source>
</evidence>
<dbReference type="InterPro" id="IPR026992">
    <property type="entry name" value="DIOX_N"/>
</dbReference>
<dbReference type="GO" id="GO:0009815">
    <property type="term" value="F:1-aminocyclopropane-1-carboxylate oxidase activity"/>
    <property type="evidence" value="ECO:0007669"/>
    <property type="project" value="UniProtKB-EC"/>
</dbReference>
<comment type="catalytic activity">
    <reaction evidence="9">
        <text>1-aminocyclopropane-1-carboxylate + L-ascorbate + O2 = ethene + L-dehydroascorbate + hydrogen cyanide + CO2 + 2 H2O</text>
        <dbReference type="Rhea" id="RHEA:23640"/>
        <dbReference type="ChEBI" id="CHEBI:15377"/>
        <dbReference type="ChEBI" id="CHEBI:15379"/>
        <dbReference type="ChEBI" id="CHEBI:16526"/>
        <dbReference type="ChEBI" id="CHEBI:18153"/>
        <dbReference type="ChEBI" id="CHEBI:18407"/>
        <dbReference type="ChEBI" id="CHEBI:38290"/>
        <dbReference type="ChEBI" id="CHEBI:58360"/>
        <dbReference type="ChEBI" id="CHEBI:58539"/>
        <dbReference type="EC" id="1.14.17.4"/>
    </reaction>
</comment>
<accession>A0A0D6QX66</accession>
<evidence type="ECO:0000259" key="11">
    <source>
        <dbReference type="PROSITE" id="PS51471"/>
    </source>
</evidence>
<dbReference type="EMBL" id="GCKF01041699">
    <property type="protein sequence ID" value="JAG95041.1"/>
    <property type="molecule type" value="Transcribed_RNA"/>
</dbReference>
<evidence type="ECO:0000256" key="8">
    <source>
        <dbReference type="ARBA" id="ARBA00039090"/>
    </source>
</evidence>
<dbReference type="InterPro" id="IPR005123">
    <property type="entry name" value="Oxoglu/Fe-dep_dioxygenase_dom"/>
</dbReference>
<dbReference type="InterPro" id="IPR027443">
    <property type="entry name" value="IPNS-like_sf"/>
</dbReference>
<evidence type="ECO:0000256" key="4">
    <source>
        <dbReference type="ARBA" id="ARBA00022896"/>
    </source>
</evidence>
<dbReference type="PRINTS" id="PR00682">
    <property type="entry name" value="IPNSYNTHASE"/>
</dbReference>
<name>A0A0D6QX66_ARACU</name>
<dbReference type="SUPFAM" id="SSF51197">
    <property type="entry name" value="Clavaminate synthase-like"/>
    <property type="match status" value="1"/>
</dbReference>
<dbReference type="PROSITE" id="PS51471">
    <property type="entry name" value="FE2OG_OXY"/>
    <property type="match status" value="1"/>
</dbReference>
<keyword evidence="2" id="KW-0266">Ethylene biosynthesis</keyword>
<dbReference type="InterPro" id="IPR044861">
    <property type="entry name" value="IPNS-like_FE2OG_OXY"/>
</dbReference>
<evidence type="ECO:0000256" key="3">
    <source>
        <dbReference type="ARBA" id="ARBA00022723"/>
    </source>
</evidence>
<evidence type="ECO:0000256" key="2">
    <source>
        <dbReference type="ARBA" id="ARBA00022666"/>
    </source>
</evidence>
<protein>
    <recommendedName>
        <fullName evidence="8">aminocyclopropanecarboxylate oxidase</fullName>
        <ecNumber evidence="8">1.14.17.4</ecNumber>
    </recommendedName>
</protein>
<dbReference type="Pfam" id="PF14226">
    <property type="entry name" value="DIOX_N"/>
    <property type="match status" value="1"/>
</dbReference>
<dbReference type="InterPro" id="IPR050295">
    <property type="entry name" value="Plant_2OG-oxidoreductases"/>
</dbReference>
<evidence type="ECO:0000256" key="7">
    <source>
        <dbReference type="ARBA" id="ARBA00037892"/>
    </source>
</evidence>
<comment type="similarity">
    <text evidence="1 10">Belongs to the iron/ascorbate-dependent oxidoreductase family.</text>
</comment>
<dbReference type="PANTHER" id="PTHR47991">
    <property type="entry name" value="OXOGLUTARATE/IRON-DEPENDENT DIOXYGENASE"/>
    <property type="match status" value="1"/>
</dbReference>
<dbReference type="EC" id="1.14.17.4" evidence="8"/>
<evidence type="ECO:0000256" key="5">
    <source>
        <dbReference type="ARBA" id="ARBA00023002"/>
    </source>
</evidence>
<dbReference type="Pfam" id="PF03171">
    <property type="entry name" value="2OG-FeII_Oxy"/>
    <property type="match status" value="1"/>
</dbReference>
<dbReference type="FunFam" id="2.60.120.330:FF:000010">
    <property type="entry name" value="1-aminocyclopropane-1-carboxylate oxidase 1"/>
    <property type="match status" value="1"/>
</dbReference>
<keyword evidence="4" id="KW-0847">Vitamin C</keyword>
<feature type="domain" description="Fe2OG dioxygenase" evidence="11">
    <location>
        <begin position="159"/>
        <end position="263"/>
    </location>
</feature>
<proteinExistence type="inferred from homology"/>
<dbReference type="GO" id="GO:0009693">
    <property type="term" value="P:ethylene biosynthetic process"/>
    <property type="evidence" value="ECO:0007669"/>
    <property type="project" value="UniProtKB-KW"/>
</dbReference>
<dbReference type="GO" id="GO:0031418">
    <property type="term" value="F:L-ascorbic acid binding"/>
    <property type="evidence" value="ECO:0007669"/>
    <property type="project" value="UniProtKB-KW"/>
</dbReference>
<keyword evidence="6 10" id="KW-0408">Iron</keyword>
<evidence type="ECO:0000256" key="10">
    <source>
        <dbReference type="RuleBase" id="RU003682"/>
    </source>
</evidence>
<reference evidence="12" key="1">
    <citation type="submission" date="2015-03" db="EMBL/GenBank/DDBJ databases">
        <title>A transcriptome of Araucaria cunninghamii, an australian fine timber species.</title>
        <authorList>
            <person name="Jing Yi C.J.Y."/>
            <person name="Yin San L.Y.S."/>
            <person name="Abdul Karim S.S."/>
            <person name="Wan Azmi N.N."/>
            <person name="Hercus R.R."/>
            <person name="Croft L.L."/>
        </authorList>
    </citation>
    <scope>NUCLEOTIDE SEQUENCE</scope>
    <source>
        <strain evidence="12">MI0301</strain>
        <tissue evidence="12">Leaf</tissue>
    </source>
</reference>
<organism evidence="12">
    <name type="scientific">Araucaria cunninghamii</name>
    <name type="common">Hoop pine</name>
    <name type="synonym">Moreton Bay pine</name>
    <dbReference type="NCBI Taxonomy" id="56994"/>
    <lineage>
        <taxon>Eukaryota</taxon>
        <taxon>Viridiplantae</taxon>
        <taxon>Streptophyta</taxon>
        <taxon>Embryophyta</taxon>
        <taxon>Tracheophyta</taxon>
        <taxon>Spermatophyta</taxon>
        <taxon>Pinopsida</taxon>
        <taxon>Pinidae</taxon>
        <taxon>Conifers II</taxon>
        <taxon>Araucariales</taxon>
        <taxon>Araucariaceae</taxon>
        <taxon>Araucaria</taxon>
    </lineage>
</organism>
<dbReference type="GO" id="GO:0046872">
    <property type="term" value="F:metal ion binding"/>
    <property type="evidence" value="ECO:0007669"/>
    <property type="project" value="UniProtKB-KW"/>
</dbReference>
<comment type="pathway">
    <text evidence="7">Alkene biosynthesis; ethylene biosynthesis via S-adenosyl-L-methionine; ethylene from S-adenosyl-L-methionine: step 2/2.</text>
</comment>